<dbReference type="GeneID" id="112541715"/>
<keyword evidence="4" id="KW-1185">Reference proteome</keyword>
<dbReference type="Pfam" id="PF13863">
    <property type="entry name" value="DUF4200"/>
    <property type="match status" value="1"/>
</dbReference>
<proteinExistence type="predicted"/>
<dbReference type="AlphaFoldDB" id="A0A9F5IWP7"/>
<dbReference type="InterPro" id="IPR051147">
    <property type="entry name" value="CFAP_domain-containing"/>
</dbReference>
<dbReference type="OMA" id="RRAIHKY"/>
<keyword evidence="1 2" id="KW-0175">Coiled coil</keyword>
<dbReference type="InterPro" id="IPR025252">
    <property type="entry name" value="DUF4200"/>
</dbReference>
<dbReference type="OrthoDB" id="2134857at2759"/>
<sequence>MDGMTSGEVLQPNRKALQQFRLLKKGAENDCLTAELSTKMQEFKERMETVAQRREKLYQKDQNNRTQAYGFQVYLEEHDLKKKRALEKYKSEQEYNAVKKQEIHNLKRELKKLKIRQKELQKKLDKYKSYEHFVKKIVNMLPPEFWGYQEDSVIKTITQRHKTLFSANQSLKKHLFTQQENIEKIHHEHAAVQDEHSTMRFVLIGKVSELQSKYNKLKERNTQLIYYIDNKEGLTDHQTRELSRMLVGISNMAEHCYKKHYGPLEEMTFQSKLNMIQEFICEKNEIKEEIMKPEDYESSSRLFKRLLQNQRSDNK</sequence>
<evidence type="ECO:0000313" key="5">
    <source>
        <dbReference type="RefSeq" id="XP_025028172.1"/>
    </source>
</evidence>
<evidence type="ECO:0000256" key="2">
    <source>
        <dbReference type="SAM" id="Coils"/>
    </source>
</evidence>
<accession>A0A9F5IWP7</accession>
<reference evidence="5" key="1">
    <citation type="submission" date="2025-08" db="UniProtKB">
        <authorList>
            <consortium name="RefSeq"/>
        </authorList>
    </citation>
    <scope>IDENTIFICATION</scope>
    <source>
        <tissue evidence="5">Liver</tissue>
    </source>
</reference>
<feature type="coiled-coil region" evidence="2">
    <location>
        <begin position="96"/>
        <end position="130"/>
    </location>
</feature>
<protein>
    <submittedName>
        <fullName evidence="5">Uncharacterized protein LOC112541715</fullName>
    </submittedName>
</protein>
<evidence type="ECO:0000259" key="3">
    <source>
        <dbReference type="Pfam" id="PF13863"/>
    </source>
</evidence>
<feature type="domain" description="DUF4200" evidence="3">
    <location>
        <begin position="23"/>
        <end position="139"/>
    </location>
</feature>
<dbReference type="GO" id="GO:0005856">
    <property type="term" value="C:cytoskeleton"/>
    <property type="evidence" value="ECO:0007669"/>
    <property type="project" value="UniProtKB-ARBA"/>
</dbReference>
<dbReference type="Proteomes" id="UP000695026">
    <property type="component" value="Unplaced"/>
</dbReference>
<evidence type="ECO:0000256" key="1">
    <source>
        <dbReference type="ARBA" id="ARBA00023054"/>
    </source>
</evidence>
<dbReference type="PANTHER" id="PTHR21683">
    <property type="entry name" value="COILED-COIL DOMAIN-CONTAINING PROTEIN 42 LIKE-2-LIKE-RELATED"/>
    <property type="match status" value="1"/>
</dbReference>
<dbReference type="PANTHER" id="PTHR21683:SF18">
    <property type="entry name" value="COILED-COIL DOMAIN-CONTAINING PROTEIN 42 HOMOLOG"/>
    <property type="match status" value="1"/>
</dbReference>
<gene>
    <name evidence="5" type="primary">LOC112541715</name>
</gene>
<dbReference type="KEGG" id="pbi:112541715"/>
<organism evidence="4 5">
    <name type="scientific">Python bivittatus</name>
    <name type="common">Burmese python</name>
    <name type="synonym">Python molurus bivittatus</name>
    <dbReference type="NCBI Taxonomy" id="176946"/>
    <lineage>
        <taxon>Eukaryota</taxon>
        <taxon>Metazoa</taxon>
        <taxon>Chordata</taxon>
        <taxon>Craniata</taxon>
        <taxon>Vertebrata</taxon>
        <taxon>Euteleostomi</taxon>
        <taxon>Lepidosauria</taxon>
        <taxon>Squamata</taxon>
        <taxon>Bifurcata</taxon>
        <taxon>Unidentata</taxon>
        <taxon>Episquamata</taxon>
        <taxon>Toxicofera</taxon>
        <taxon>Serpentes</taxon>
        <taxon>Henophidia</taxon>
        <taxon>Pythonidae</taxon>
        <taxon>Python</taxon>
    </lineage>
</organism>
<dbReference type="RefSeq" id="XP_025028172.1">
    <property type="nucleotide sequence ID" value="XM_025172404.1"/>
</dbReference>
<name>A0A9F5IWP7_PYTBI</name>
<evidence type="ECO:0000313" key="4">
    <source>
        <dbReference type="Proteomes" id="UP000695026"/>
    </source>
</evidence>